<dbReference type="Pfam" id="PF00400">
    <property type="entry name" value="WD40"/>
    <property type="match status" value="1"/>
</dbReference>
<dbReference type="InterPro" id="IPR051179">
    <property type="entry name" value="WD_repeat_multifunction"/>
</dbReference>
<keyword evidence="1 3" id="KW-0853">WD repeat</keyword>
<dbReference type="OrthoDB" id="2627610at2759"/>
<proteinExistence type="predicted"/>
<dbReference type="STRING" id="1328759.A0A5C2SED5"/>
<dbReference type="Proteomes" id="UP000313359">
    <property type="component" value="Unassembled WGS sequence"/>
</dbReference>
<evidence type="ECO:0000313" key="4">
    <source>
        <dbReference type="EMBL" id="RPD61509.1"/>
    </source>
</evidence>
<dbReference type="SMART" id="SM00320">
    <property type="entry name" value="WD40"/>
    <property type="match status" value="3"/>
</dbReference>
<dbReference type="PROSITE" id="PS50294">
    <property type="entry name" value="WD_REPEATS_REGION"/>
    <property type="match status" value="1"/>
</dbReference>
<dbReference type="PANTHER" id="PTHR19857:SF8">
    <property type="entry name" value="ANGIO-ASSOCIATED MIGRATORY CELL PROTEIN"/>
    <property type="match status" value="1"/>
</dbReference>
<keyword evidence="2" id="KW-0677">Repeat</keyword>
<keyword evidence="5" id="KW-1185">Reference proteome</keyword>
<dbReference type="SUPFAM" id="SSF50978">
    <property type="entry name" value="WD40 repeat-like"/>
    <property type="match status" value="1"/>
</dbReference>
<dbReference type="InterPro" id="IPR036322">
    <property type="entry name" value="WD40_repeat_dom_sf"/>
</dbReference>
<name>A0A5C2SED5_9APHY</name>
<dbReference type="Gene3D" id="2.130.10.10">
    <property type="entry name" value="YVTN repeat-like/Quinoprotein amine dehydrogenase"/>
    <property type="match status" value="2"/>
</dbReference>
<gene>
    <name evidence="4" type="ORF">L227DRAFT_500356</name>
</gene>
<evidence type="ECO:0000256" key="2">
    <source>
        <dbReference type="ARBA" id="ARBA00022737"/>
    </source>
</evidence>
<dbReference type="PROSITE" id="PS00678">
    <property type="entry name" value="WD_REPEATS_1"/>
    <property type="match status" value="1"/>
</dbReference>
<dbReference type="AlphaFoldDB" id="A0A5C2SED5"/>
<sequence length="354" mass="38711">MSTFHFSAYIEVKHLSSGHSDTVNSLSFSPAGTHLASGGDDLALCIWNVSKGQLLYRLLFDEAVDAVLWHPIHPETVIVGLSNGYLGQVHGFSLVRSNDIFLGARSTVYCLDYDVNTSCLAIGMGEEVHVTREVSQNLYDGDIVFPGPPDPIVENGDRDARLRTVAVKFHKAGTNLIASYVGHGIMYVSFQRHPSLRLRFSSILGVGIQRPGIRYSASSLSPSQRYIVVYNGVNGLDLYNVGVNGPQSPRKIYKFKERPRSPHHLQVQFIHGGKALLCGTTTGAVLVWETGSGEPLQELSHGGKTIEHTATTSDKHSLIATGSAAKGQGTYIKIWRARIGTHVPIHAKRRRCLM</sequence>
<evidence type="ECO:0000256" key="3">
    <source>
        <dbReference type="PROSITE-ProRule" id="PRU00221"/>
    </source>
</evidence>
<protein>
    <submittedName>
        <fullName evidence="4">WD40 repeat-like protein</fullName>
    </submittedName>
</protein>
<evidence type="ECO:0000313" key="5">
    <source>
        <dbReference type="Proteomes" id="UP000313359"/>
    </source>
</evidence>
<dbReference type="InterPro" id="IPR001680">
    <property type="entry name" value="WD40_rpt"/>
</dbReference>
<reference evidence="4" key="1">
    <citation type="journal article" date="2018" name="Genome Biol. Evol.">
        <title>Genomics and development of Lentinus tigrinus, a white-rot wood-decaying mushroom with dimorphic fruiting bodies.</title>
        <authorList>
            <person name="Wu B."/>
            <person name="Xu Z."/>
            <person name="Knudson A."/>
            <person name="Carlson A."/>
            <person name="Chen N."/>
            <person name="Kovaka S."/>
            <person name="LaButti K."/>
            <person name="Lipzen A."/>
            <person name="Pennachio C."/>
            <person name="Riley R."/>
            <person name="Schakwitz W."/>
            <person name="Umezawa K."/>
            <person name="Ohm R.A."/>
            <person name="Grigoriev I.V."/>
            <person name="Nagy L.G."/>
            <person name="Gibbons J."/>
            <person name="Hibbett D."/>
        </authorList>
    </citation>
    <scope>NUCLEOTIDE SEQUENCE [LARGE SCALE GENOMIC DNA]</scope>
    <source>
        <strain evidence="4">ALCF2SS1-6</strain>
    </source>
</reference>
<feature type="repeat" description="WD" evidence="3">
    <location>
        <begin position="16"/>
        <end position="57"/>
    </location>
</feature>
<dbReference type="InterPro" id="IPR015943">
    <property type="entry name" value="WD40/YVTN_repeat-like_dom_sf"/>
</dbReference>
<dbReference type="PROSITE" id="PS50082">
    <property type="entry name" value="WD_REPEATS_2"/>
    <property type="match status" value="1"/>
</dbReference>
<dbReference type="PANTHER" id="PTHR19857">
    <property type="entry name" value="MITOCHONDRIAL DIVISION PROTEIN 1-RELATED"/>
    <property type="match status" value="1"/>
</dbReference>
<evidence type="ECO:0000256" key="1">
    <source>
        <dbReference type="ARBA" id="ARBA00022574"/>
    </source>
</evidence>
<dbReference type="InterPro" id="IPR019775">
    <property type="entry name" value="WD40_repeat_CS"/>
</dbReference>
<organism evidence="4 5">
    <name type="scientific">Lentinus tigrinus ALCF2SS1-6</name>
    <dbReference type="NCBI Taxonomy" id="1328759"/>
    <lineage>
        <taxon>Eukaryota</taxon>
        <taxon>Fungi</taxon>
        <taxon>Dikarya</taxon>
        <taxon>Basidiomycota</taxon>
        <taxon>Agaricomycotina</taxon>
        <taxon>Agaricomycetes</taxon>
        <taxon>Polyporales</taxon>
        <taxon>Polyporaceae</taxon>
        <taxon>Lentinus</taxon>
    </lineage>
</organism>
<dbReference type="EMBL" id="ML122262">
    <property type="protein sequence ID" value="RPD61509.1"/>
    <property type="molecule type" value="Genomic_DNA"/>
</dbReference>
<accession>A0A5C2SED5</accession>